<dbReference type="PANTHER" id="PTHR34988:SF1">
    <property type="entry name" value="DNA-BINDING PROTEIN"/>
    <property type="match status" value="1"/>
</dbReference>
<accession>A0ABR8D0Z9</accession>
<dbReference type="InterPro" id="IPR005175">
    <property type="entry name" value="PPC_dom"/>
</dbReference>
<feature type="domain" description="PPC" evidence="1">
    <location>
        <begin position="1"/>
        <end position="129"/>
    </location>
</feature>
<dbReference type="Gene3D" id="3.30.1330.80">
    <property type="entry name" value="Hypothetical protein, similar to alpha- acetolactate decarboxylase, domain 2"/>
    <property type="match status" value="1"/>
</dbReference>
<name>A0ABR8D0Z9_9NOST</name>
<evidence type="ECO:0000313" key="2">
    <source>
        <dbReference type="EMBL" id="MBD2500607.1"/>
    </source>
</evidence>
<dbReference type="GO" id="GO:0003677">
    <property type="term" value="F:DNA binding"/>
    <property type="evidence" value="ECO:0007669"/>
    <property type="project" value="UniProtKB-KW"/>
</dbReference>
<organism evidence="2 3">
    <name type="scientific">Anabaena azotica FACHB-119</name>
    <dbReference type="NCBI Taxonomy" id="947527"/>
    <lineage>
        <taxon>Bacteria</taxon>
        <taxon>Bacillati</taxon>
        <taxon>Cyanobacteriota</taxon>
        <taxon>Cyanophyceae</taxon>
        <taxon>Nostocales</taxon>
        <taxon>Nostocaceae</taxon>
        <taxon>Anabaena</taxon>
        <taxon>Anabaena azotica</taxon>
    </lineage>
</organism>
<protein>
    <submittedName>
        <fullName evidence="2">DNA-binding protein</fullName>
    </submittedName>
</protein>
<keyword evidence="3" id="KW-1185">Reference proteome</keyword>
<dbReference type="RefSeq" id="WP_190469747.1">
    <property type="nucleotide sequence ID" value="NZ_JACJSG010000009.1"/>
</dbReference>
<reference evidence="2 3" key="1">
    <citation type="journal article" date="2020" name="ISME J.">
        <title>Comparative genomics reveals insights into cyanobacterial evolution and habitat adaptation.</title>
        <authorList>
            <person name="Chen M.Y."/>
            <person name="Teng W.K."/>
            <person name="Zhao L."/>
            <person name="Hu C.X."/>
            <person name="Zhou Y.K."/>
            <person name="Han B.P."/>
            <person name="Song L.R."/>
            <person name="Shu W.S."/>
        </authorList>
    </citation>
    <scope>NUCLEOTIDE SEQUENCE [LARGE SCALE GENOMIC DNA]</scope>
    <source>
        <strain evidence="2 3">FACHB-119</strain>
    </source>
</reference>
<dbReference type="Pfam" id="PF03479">
    <property type="entry name" value="PCC"/>
    <property type="match status" value="1"/>
</dbReference>
<sequence length="135" mass="15129">MKVFAIRLKPNDDLKQYLKNFAIEQNIQAGFILSGIGSLKQATIRFANQDMSTVLSEKFEILSLNGTIANQGLHLHIALANQQGQTIGGHLDNGCIIYTTAEIVIGTIEEFRFQRTFDEQTGYQELEIQYSPFSS</sequence>
<proteinExistence type="predicted"/>
<keyword evidence="2" id="KW-0238">DNA-binding</keyword>
<evidence type="ECO:0000313" key="3">
    <source>
        <dbReference type="Proteomes" id="UP000661112"/>
    </source>
</evidence>
<dbReference type="PANTHER" id="PTHR34988">
    <property type="entry name" value="PROTEIN, PUTATIVE-RELATED"/>
    <property type="match status" value="1"/>
</dbReference>
<gene>
    <name evidence="2" type="ORF">H6G83_08235</name>
</gene>
<dbReference type="Proteomes" id="UP000661112">
    <property type="component" value="Unassembled WGS sequence"/>
</dbReference>
<dbReference type="PROSITE" id="PS51742">
    <property type="entry name" value="PPC"/>
    <property type="match status" value="1"/>
</dbReference>
<dbReference type="CDD" id="cd11378">
    <property type="entry name" value="DUF296"/>
    <property type="match status" value="1"/>
</dbReference>
<comment type="caution">
    <text evidence="2">The sequence shown here is derived from an EMBL/GenBank/DDBJ whole genome shotgun (WGS) entry which is preliminary data.</text>
</comment>
<dbReference type="SUPFAM" id="SSF117856">
    <property type="entry name" value="AF0104/ALDC/Ptd012-like"/>
    <property type="match status" value="1"/>
</dbReference>
<dbReference type="EMBL" id="JACJSG010000009">
    <property type="protein sequence ID" value="MBD2500607.1"/>
    <property type="molecule type" value="Genomic_DNA"/>
</dbReference>
<evidence type="ECO:0000259" key="1">
    <source>
        <dbReference type="PROSITE" id="PS51742"/>
    </source>
</evidence>